<keyword evidence="2" id="KW-1185">Reference proteome</keyword>
<reference evidence="1" key="1">
    <citation type="submission" date="2021-06" db="EMBL/GenBank/DDBJ databases">
        <authorList>
            <person name="Kallberg Y."/>
            <person name="Tangrot J."/>
            <person name="Rosling A."/>
        </authorList>
    </citation>
    <scope>NUCLEOTIDE SEQUENCE</scope>
    <source>
        <strain evidence="1">MA461A</strain>
    </source>
</reference>
<name>A0ACA9SDV5_9GLOM</name>
<organism evidence="1 2">
    <name type="scientific">Racocetra persica</name>
    <dbReference type="NCBI Taxonomy" id="160502"/>
    <lineage>
        <taxon>Eukaryota</taxon>
        <taxon>Fungi</taxon>
        <taxon>Fungi incertae sedis</taxon>
        <taxon>Mucoromycota</taxon>
        <taxon>Glomeromycotina</taxon>
        <taxon>Glomeromycetes</taxon>
        <taxon>Diversisporales</taxon>
        <taxon>Gigasporaceae</taxon>
        <taxon>Racocetra</taxon>
    </lineage>
</organism>
<gene>
    <name evidence="1" type="ORF">RPERSI_LOCUS29381</name>
</gene>
<feature type="non-terminal residue" evidence="1">
    <location>
        <position position="1"/>
    </location>
</feature>
<feature type="non-terminal residue" evidence="1">
    <location>
        <position position="60"/>
    </location>
</feature>
<evidence type="ECO:0000313" key="2">
    <source>
        <dbReference type="Proteomes" id="UP000789920"/>
    </source>
</evidence>
<sequence length="60" mass="6925">QYIKNDILLNNDKIKKVITKLFYENIYASETAQTIATYIQVADDLIATKEIFNNEEIIAT</sequence>
<comment type="caution">
    <text evidence="1">The sequence shown here is derived from an EMBL/GenBank/DDBJ whole genome shotgun (WGS) entry which is preliminary data.</text>
</comment>
<proteinExistence type="predicted"/>
<dbReference type="EMBL" id="CAJVQC010110702">
    <property type="protein sequence ID" value="CAG8834983.1"/>
    <property type="molecule type" value="Genomic_DNA"/>
</dbReference>
<accession>A0ACA9SDV5</accession>
<protein>
    <submittedName>
        <fullName evidence="1">15389_t:CDS:1</fullName>
    </submittedName>
</protein>
<evidence type="ECO:0000313" key="1">
    <source>
        <dbReference type="EMBL" id="CAG8834983.1"/>
    </source>
</evidence>
<dbReference type="Proteomes" id="UP000789920">
    <property type="component" value="Unassembled WGS sequence"/>
</dbReference>